<dbReference type="EMBL" id="ML119699">
    <property type="protein sequence ID" value="RPA79478.1"/>
    <property type="molecule type" value="Genomic_DNA"/>
</dbReference>
<reference evidence="2 3" key="1">
    <citation type="journal article" date="2018" name="Nat. Ecol. Evol.">
        <title>Pezizomycetes genomes reveal the molecular basis of ectomycorrhizal truffle lifestyle.</title>
        <authorList>
            <person name="Murat C."/>
            <person name="Payen T."/>
            <person name="Noel B."/>
            <person name="Kuo A."/>
            <person name="Morin E."/>
            <person name="Chen J."/>
            <person name="Kohler A."/>
            <person name="Krizsan K."/>
            <person name="Balestrini R."/>
            <person name="Da Silva C."/>
            <person name="Montanini B."/>
            <person name="Hainaut M."/>
            <person name="Levati E."/>
            <person name="Barry K.W."/>
            <person name="Belfiori B."/>
            <person name="Cichocki N."/>
            <person name="Clum A."/>
            <person name="Dockter R.B."/>
            <person name="Fauchery L."/>
            <person name="Guy J."/>
            <person name="Iotti M."/>
            <person name="Le Tacon F."/>
            <person name="Lindquist E.A."/>
            <person name="Lipzen A."/>
            <person name="Malagnac F."/>
            <person name="Mello A."/>
            <person name="Molinier V."/>
            <person name="Miyauchi S."/>
            <person name="Poulain J."/>
            <person name="Riccioni C."/>
            <person name="Rubini A."/>
            <person name="Sitrit Y."/>
            <person name="Splivallo R."/>
            <person name="Traeger S."/>
            <person name="Wang M."/>
            <person name="Zifcakova L."/>
            <person name="Wipf D."/>
            <person name="Zambonelli A."/>
            <person name="Paolocci F."/>
            <person name="Nowrousian M."/>
            <person name="Ottonello S."/>
            <person name="Baldrian P."/>
            <person name="Spatafora J.W."/>
            <person name="Henrissat B."/>
            <person name="Nagy L.G."/>
            <person name="Aury J.M."/>
            <person name="Wincker P."/>
            <person name="Grigoriev I.V."/>
            <person name="Bonfante P."/>
            <person name="Martin F.M."/>
        </authorList>
    </citation>
    <scope>NUCLEOTIDE SEQUENCE [LARGE SCALE GENOMIC DNA]</scope>
    <source>
        <strain evidence="2 3">RN42</strain>
    </source>
</reference>
<protein>
    <recommendedName>
        <fullName evidence="4">WAP domain-containing protein</fullName>
    </recommendedName>
</protein>
<feature type="signal peptide" evidence="1">
    <location>
        <begin position="1"/>
        <end position="20"/>
    </location>
</feature>
<dbReference type="AlphaFoldDB" id="A0A3N4I468"/>
<keyword evidence="1" id="KW-0732">Signal</keyword>
<evidence type="ECO:0000313" key="2">
    <source>
        <dbReference type="EMBL" id="RPA79478.1"/>
    </source>
</evidence>
<gene>
    <name evidence="2" type="ORF">BJ508DRAFT_363197</name>
</gene>
<keyword evidence="3" id="KW-1185">Reference proteome</keyword>
<name>A0A3N4I468_ASCIM</name>
<sequence length="69" mass="7255">MKLTSFLAVLFTATMAIASAVPAAEPVAAENLEKRACPIAAQRDCKNICRYAGSPSCELSCLRGKGCYA</sequence>
<feature type="chain" id="PRO_5017979259" description="WAP domain-containing protein" evidence="1">
    <location>
        <begin position="21"/>
        <end position="69"/>
    </location>
</feature>
<organism evidence="2 3">
    <name type="scientific">Ascobolus immersus RN42</name>
    <dbReference type="NCBI Taxonomy" id="1160509"/>
    <lineage>
        <taxon>Eukaryota</taxon>
        <taxon>Fungi</taxon>
        <taxon>Dikarya</taxon>
        <taxon>Ascomycota</taxon>
        <taxon>Pezizomycotina</taxon>
        <taxon>Pezizomycetes</taxon>
        <taxon>Pezizales</taxon>
        <taxon>Ascobolaceae</taxon>
        <taxon>Ascobolus</taxon>
    </lineage>
</organism>
<accession>A0A3N4I468</accession>
<evidence type="ECO:0000313" key="3">
    <source>
        <dbReference type="Proteomes" id="UP000275078"/>
    </source>
</evidence>
<evidence type="ECO:0008006" key="4">
    <source>
        <dbReference type="Google" id="ProtNLM"/>
    </source>
</evidence>
<dbReference type="Proteomes" id="UP000275078">
    <property type="component" value="Unassembled WGS sequence"/>
</dbReference>
<proteinExistence type="predicted"/>
<evidence type="ECO:0000256" key="1">
    <source>
        <dbReference type="SAM" id="SignalP"/>
    </source>
</evidence>